<protein>
    <submittedName>
        <fullName evidence="2">Deoxyribodipyrimidine photolyase</fullName>
        <ecNumber evidence="2">4.1.99.3</ecNumber>
    </submittedName>
</protein>
<dbReference type="EMBL" id="JXCL01000040">
    <property type="protein sequence ID" value="KIL12541.1"/>
    <property type="molecule type" value="Genomic_DNA"/>
</dbReference>
<sequence>MEIVVIWFRRDMRLDDHIALSKAITYAKKHEYKLLALYHLDPFFTEMEMDINNEHFFQNLAHFVKEARESQVYVHLLHDDVPRAFQQVMEVYDIKAVFLMKMKWVWAKGVTSK</sequence>
<proteinExistence type="predicted"/>
<dbReference type="AlphaFoldDB" id="A0AB34QPP5"/>
<dbReference type="PROSITE" id="PS51645">
    <property type="entry name" value="PHR_CRY_ALPHA_BETA"/>
    <property type="match status" value="1"/>
</dbReference>
<reference evidence="2 3" key="1">
    <citation type="submission" date="2014-12" db="EMBL/GenBank/DDBJ databases">
        <title>Draft Genome Sequences of Five Spore-Forming Food Isolates of Bacillus pumilus.</title>
        <authorList>
            <person name="de Jong A."/>
            <person name="van Heel A.J."/>
            <person name="Montalban-Lopez M."/>
            <person name="Krawczyk A.O."/>
            <person name="Berendsen E.M."/>
            <person name="Wells-Bennik M."/>
            <person name="Kuipers O.P."/>
        </authorList>
    </citation>
    <scope>NUCLEOTIDE SEQUENCE [LARGE SCALE GENOMIC DNA]</scope>
    <source>
        <strain evidence="2 3">B4127</strain>
    </source>
</reference>
<accession>A0AB34QPP5</accession>
<evidence type="ECO:0000259" key="1">
    <source>
        <dbReference type="PROSITE" id="PS51645"/>
    </source>
</evidence>
<dbReference type="Proteomes" id="UP000031978">
    <property type="component" value="Unassembled WGS sequence"/>
</dbReference>
<dbReference type="InterPro" id="IPR014729">
    <property type="entry name" value="Rossmann-like_a/b/a_fold"/>
</dbReference>
<name>A0AB34QPP5_BACPU</name>
<dbReference type="Pfam" id="PF00875">
    <property type="entry name" value="DNA_photolyase"/>
    <property type="match status" value="1"/>
</dbReference>
<comment type="caution">
    <text evidence="2">The sequence shown here is derived from an EMBL/GenBank/DDBJ whole genome shotgun (WGS) entry which is preliminary data.</text>
</comment>
<dbReference type="InterPro" id="IPR006050">
    <property type="entry name" value="DNA_photolyase_N"/>
</dbReference>
<gene>
    <name evidence="2" type="ORF">B4127_1872</name>
</gene>
<dbReference type="EC" id="4.1.99.3" evidence="2"/>
<evidence type="ECO:0000313" key="2">
    <source>
        <dbReference type="EMBL" id="KIL12541.1"/>
    </source>
</evidence>
<keyword evidence="2" id="KW-0456">Lyase</keyword>
<dbReference type="Gene3D" id="3.40.50.620">
    <property type="entry name" value="HUPs"/>
    <property type="match status" value="1"/>
</dbReference>
<organism evidence="2 3">
    <name type="scientific">Bacillus pumilus</name>
    <name type="common">Bacillus mesentericus</name>
    <dbReference type="NCBI Taxonomy" id="1408"/>
    <lineage>
        <taxon>Bacteria</taxon>
        <taxon>Bacillati</taxon>
        <taxon>Bacillota</taxon>
        <taxon>Bacilli</taxon>
        <taxon>Bacillales</taxon>
        <taxon>Bacillaceae</taxon>
        <taxon>Bacillus</taxon>
    </lineage>
</organism>
<dbReference type="GO" id="GO:0003904">
    <property type="term" value="F:deoxyribodipyrimidine photo-lyase activity"/>
    <property type="evidence" value="ECO:0007669"/>
    <property type="project" value="UniProtKB-EC"/>
</dbReference>
<dbReference type="InterPro" id="IPR036155">
    <property type="entry name" value="Crypto/Photolyase_N_sf"/>
</dbReference>
<evidence type="ECO:0000313" key="3">
    <source>
        <dbReference type="Proteomes" id="UP000031978"/>
    </source>
</evidence>
<dbReference type="SUPFAM" id="SSF52425">
    <property type="entry name" value="Cryptochrome/photolyase, N-terminal domain"/>
    <property type="match status" value="1"/>
</dbReference>
<feature type="domain" description="Photolyase/cryptochrome alpha/beta" evidence="1">
    <location>
        <begin position="2"/>
        <end position="113"/>
    </location>
</feature>